<name>A0A813UGA7_9BILA</name>
<protein>
    <submittedName>
        <fullName evidence="1">Uncharacterized protein</fullName>
    </submittedName>
</protein>
<evidence type="ECO:0000313" key="2">
    <source>
        <dbReference type="EMBL" id="CAF3614248.1"/>
    </source>
</evidence>
<sequence length="388" mass="44184">MIDRLSSLSDVALSSSNINPFTTETSFKSDSELRISSTHTNSITEPTSDPIIIRTPVNENVRSEVKQYDVGSLNIVNNRSKSTEKQLLEKKSSSQKSLTIDFGVSSKKYEEIKQESQEKKYEGASLQDNDQMGLATYFLEQAKKGRISLISLVQDLPDYAPDIPKITYDENGRYVRLREENAITGNKKFYSGSNISGIRQSNNNAEEQAINDDIINNPSAERSILNRSKFLDLVKKRSSEYLPDEKQQSLLSSYHSLEKLSTTRVVDDTVKKSERVDGIRQENVSTDSRQSAAKFKYSMSQQERGERIADELGLNFSDVQYQYELALRNRIEIPPLIMRCLITDAIGILHVMKKEVSKDLGTDHTKVERVNIRLQELQTYLKIYDKHC</sequence>
<dbReference type="OrthoDB" id="10045577at2759"/>
<reference evidence="1" key="1">
    <citation type="submission" date="2021-02" db="EMBL/GenBank/DDBJ databases">
        <authorList>
            <person name="Nowell W R."/>
        </authorList>
    </citation>
    <scope>NUCLEOTIDE SEQUENCE</scope>
</reference>
<dbReference type="EMBL" id="CAJOBC010000678">
    <property type="protein sequence ID" value="CAF3614248.1"/>
    <property type="molecule type" value="Genomic_DNA"/>
</dbReference>
<keyword evidence="3" id="KW-1185">Reference proteome</keyword>
<dbReference type="EMBL" id="CAJNOQ010000677">
    <property type="protein sequence ID" value="CAF0827276.1"/>
    <property type="molecule type" value="Genomic_DNA"/>
</dbReference>
<organism evidence="1 3">
    <name type="scientific">Didymodactylos carnosus</name>
    <dbReference type="NCBI Taxonomy" id="1234261"/>
    <lineage>
        <taxon>Eukaryota</taxon>
        <taxon>Metazoa</taxon>
        <taxon>Spiralia</taxon>
        <taxon>Gnathifera</taxon>
        <taxon>Rotifera</taxon>
        <taxon>Eurotatoria</taxon>
        <taxon>Bdelloidea</taxon>
        <taxon>Philodinida</taxon>
        <taxon>Philodinidae</taxon>
        <taxon>Didymodactylos</taxon>
    </lineage>
</organism>
<gene>
    <name evidence="1" type="ORF">GPM918_LOCUS4865</name>
    <name evidence="2" type="ORF">SRO942_LOCUS4871</name>
</gene>
<evidence type="ECO:0000313" key="1">
    <source>
        <dbReference type="EMBL" id="CAF0827276.1"/>
    </source>
</evidence>
<dbReference type="AlphaFoldDB" id="A0A813UGA7"/>
<accession>A0A813UGA7</accession>
<proteinExistence type="predicted"/>
<comment type="caution">
    <text evidence="1">The sequence shown here is derived from an EMBL/GenBank/DDBJ whole genome shotgun (WGS) entry which is preliminary data.</text>
</comment>
<dbReference type="Proteomes" id="UP000663829">
    <property type="component" value="Unassembled WGS sequence"/>
</dbReference>
<dbReference type="Proteomes" id="UP000681722">
    <property type="component" value="Unassembled WGS sequence"/>
</dbReference>
<evidence type="ECO:0000313" key="3">
    <source>
        <dbReference type="Proteomes" id="UP000663829"/>
    </source>
</evidence>